<comment type="caution">
    <text evidence="1">The sequence shown here is derived from an EMBL/GenBank/DDBJ whole genome shotgun (WGS) entry which is preliminary data.</text>
</comment>
<dbReference type="EMBL" id="JBBNAE010000002">
    <property type="protein sequence ID" value="KAK9145474.1"/>
    <property type="molecule type" value="Genomic_DNA"/>
</dbReference>
<evidence type="ECO:0000313" key="2">
    <source>
        <dbReference type="Proteomes" id="UP001417504"/>
    </source>
</evidence>
<proteinExistence type="predicted"/>
<keyword evidence="2" id="KW-1185">Reference proteome</keyword>
<dbReference type="Proteomes" id="UP001417504">
    <property type="component" value="Unassembled WGS sequence"/>
</dbReference>
<name>A0AAP0K5J4_9MAGN</name>
<organism evidence="1 2">
    <name type="scientific">Stephania japonica</name>
    <dbReference type="NCBI Taxonomy" id="461633"/>
    <lineage>
        <taxon>Eukaryota</taxon>
        <taxon>Viridiplantae</taxon>
        <taxon>Streptophyta</taxon>
        <taxon>Embryophyta</taxon>
        <taxon>Tracheophyta</taxon>
        <taxon>Spermatophyta</taxon>
        <taxon>Magnoliopsida</taxon>
        <taxon>Ranunculales</taxon>
        <taxon>Menispermaceae</taxon>
        <taxon>Menispermoideae</taxon>
        <taxon>Cissampelideae</taxon>
        <taxon>Stephania</taxon>
    </lineage>
</organism>
<evidence type="ECO:0000313" key="1">
    <source>
        <dbReference type="EMBL" id="KAK9145474.1"/>
    </source>
</evidence>
<protein>
    <submittedName>
        <fullName evidence="1">Uncharacterized protein</fullName>
    </submittedName>
</protein>
<dbReference type="AlphaFoldDB" id="A0AAP0K5J4"/>
<gene>
    <name evidence="1" type="ORF">Sjap_005377</name>
</gene>
<sequence>MGMMKWRRQETGIIRHAARLEAELLAVAWDISPSPPRSGPITIGQIIEDMPSLTLLESKPSLEFATLAEAQDLDPNLSSTNGLAISTLTPTFDNALEKAMSPFDEVLDISELTPSFGNAIEKAMRPYENRPGTTLSEVDRQEGISFPFLIEVEAAA</sequence>
<reference evidence="1 2" key="1">
    <citation type="submission" date="2024-01" db="EMBL/GenBank/DDBJ databases">
        <title>Genome assemblies of Stephania.</title>
        <authorList>
            <person name="Yang L."/>
        </authorList>
    </citation>
    <scope>NUCLEOTIDE SEQUENCE [LARGE SCALE GENOMIC DNA]</scope>
    <source>
        <strain evidence="1">QJT</strain>
        <tissue evidence="1">Leaf</tissue>
    </source>
</reference>
<accession>A0AAP0K5J4</accession>